<dbReference type="Pfam" id="PF01262">
    <property type="entry name" value="AlaDh_PNT_C"/>
    <property type="match status" value="1"/>
</dbReference>
<evidence type="ECO:0000256" key="6">
    <source>
        <dbReference type="PIRNR" id="PIRNR000183"/>
    </source>
</evidence>
<dbReference type="PANTHER" id="PTHR42795:SF1">
    <property type="entry name" value="ALANINE DEHYDROGENASE"/>
    <property type="match status" value="1"/>
</dbReference>
<comment type="similarity">
    <text evidence="2 6">Belongs to the AlaDH/PNT family.</text>
</comment>
<feature type="binding site" evidence="7">
    <location>
        <begin position="239"/>
        <end position="240"/>
    </location>
    <ligand>
        <name>NAD(+)</name>
        <dbReference type="ChEBI" id="CHEBI:57540"/>
    </ligand>
</feature>
<feature type="binding site" evidence="7">
    <location>
        <position position="203"/>
    </location>
    <ligand>
        <name>NAD(+)</name>
        <dbReference type="ChEBI" id="CHEBI:57540"/>
    </ligand>
</feature>
<evidence type="ECO:0000259" key="8">
    <source>
        <dbReference type="SMART" id="SM01002"/>
    </source>
</evidence>
<sequence>MKIGVVRELSPAESRVALTPGAVYEITRRGHEVLVELGAGLESGIPDEEYSAAGARILGDAAAVWNESEIMVKVSGPVPEEHGLLREDMILFGFLSLAVNPSLVRALIESRCRAFALEMIQDDRGRLPVLTPMSEIAGRLVPQIGAHYLQRPSGGRGILLGGSTGVQPGRVVVLGAGIVGTGAARVASGLGADVTVLDRDIDRLRQLEGLRLRGVRTLVAGGMSIREAVLGADLVVGAVLVVGARTPALVDRDTVREMRSGAVIVDVDVDHGGCVETSRPTTLDDPVFVEEDVIHYCVKNVPATVPITATQALSNALLPYVLGVADRGLVGALNSDAGLRRGAAIVEGRVVSPPLAEACGAEHYRLSSVLPMHAEAR</sequence>
<feature type="binding site" evidence="7">
    <location>
        <position position="279"/>
    </location>
    <ligand>
        <name>NAD(+)</name>
        <dbReference type="ChEBI" id="CHEBI:57540"/>
    </ligand>
</feature>
<feature type="domain" description="Alanine dehydrogenase/pyridine nucleotide transhydrogenase NAD(H)-binding" evidence="8">
    <location>
        <begin position="149"/>
        <end position="297"/>
    </location>
</feature>
<dbReference type="GO" id="GO:0005886">
    <property type="term" value="C:plasma membrane"/>
    <property type="evidence" value="ECO:0007669"/>
    <property type="project" value="TreeGrafter"/>
</dbReference>
<dbReference type="GO" id="GO:0000286">
    <property type="term" value="F:alanine dehydrogenase activity"/>
    <property type="evidence" value="ECO:0007669"/>
    <property type="project" value="UniProtKB-UniRule"/>
</dbReference>
<dbReference type="GO" id="GO:0000166">
    <property type="term" value="F:nucleotide binding"/>
    <property type="evidence" value="ECO:0007669"/>
    <property type="project" value="UniProtKB-KW"/>
</dbReference>
<keyword evidence="5 6" id="KW-0520">NAD</keyword>
<dbReference type="OrthoDB" id="9804592at2"/>
<dbReference type="SMART" id="SM01002">
    <property type="entry name" value="AlaDh_PNT_C"/>
    <property type="match status" value="1"/>
</dbReference>
<dbReference type="InterPro" id="IPR007886">
    <property type="entry name" value="AlaDH/PNT_N"/>
</dbReference>
<dbReference type="InterPro" id="IPR007698">
    <property type="entry name" value="AlaDH/PNT_NAD(H)-bd"/>
</dbReference>
<proteinExistence type="inferred from homology"/>
<name>A0A4R1BIX4_9ACTN</name>
<dbReference type="InterPro" id="IPR008143">
    <property type="entry name" value="Ala_DH/PNT_CS2"/>
</dbReference>
<feature type="binding site" evidence="7">
    <location>
        <position position="198"/>
    </location>
    <ligand>
        <name>NAD(+)</name>
        <dbReference type="ChEBI" id="CHEBI:57540"/>
    </ligand>
</feature>
<keyword evidence="4 6" id="KW-0560">Oxidoreductase</keyword>
<dbReference type="Gene3D" id="3.40.50.720">
    <property type="entry name" value="NAD(P)-binding Rossmann-like Domain"/>
    <property type="match status" value="2"/>
</dbReference>
<dbReference type="UniPathway" id="UPA00527">
    <property type="reaction ID" value="UER00585"/>
</dbReference>
<organism evidence="10 11">
    <name type="scientific">Rubrobacter taiwanensis</name>
    <dbReference type="NCBI Taxonomy" id="185139"/>
    <lineage>
        <taxon>Bacteria</taxon>
        <taxon>Bacillati</taxon>
        <taxon>Actinomycetota</taxon>
        <taxon>Rubrobacteria</taxon>
        <taxon>Rubrobacterales</taxon>
        <taxon>Rubrobacteraceae</taxon>
        <taxon>Rubrobacter</taxon>
    </lineage>
</organism>
<evidence type="ECO:0000313" key="11">
    <source>
        <dbReference type="Proteomes" id="UP000295244"/>
    </source>
</evidence>
<gene>
    <name evidence="10" type="primary">ald</name>
    <name evidence="10" type="ORF">E0L93_06875</name>
</gene>
<dbReference type="GO" id="GO:0042853">
    <property type="term" value="P:L-alanine catabolic process"/>
    <property type="evidence" value="ECO:0007669"/>
    <property type="project" value="UniProtKB-UniPathway"/>
</dbReference>
<dbReference type="PIRSF" id="PIRSF000183">
    <property type="entry name" value="Alanine_dh"/>
    <property type="match status" value="1"/>
</dbReference>
<keyword evidence="11" id="KW-1185">Reference proteome</keyword>
<evidence type="ECO:0000259" key="9">
    <source>
        <dbReference type="SMART" id="SM01003"/>
    </source>
</evidence>
<dbReference type="SUPFAM" id="SSF52283">
    <property type="entry name" value="Formate/glycerate dehydrogenase catalytic domain-like"/>
    <property type="match status" value="1"/>
</dbReference>
<dbReference type="CDD" id="cd05305">
    <property type="entry name" value="L-AlaDH"/>
    <property type="match status" value="1"/>
</dbReference>
<evidence type="ECO:0000256" key="1">
    <source>
        <dbReference type="ARBA" id="ARBA00005206"/>
    </source>
</evidence>
<protein>
    <recommendedName>
        <fullName evidence="3 6">Alanine dehydrogenase</fullName>
        <ecNumber evidence="3 6">1.4.1.1</ecNumber>
    </recommendedName>
</protein>
<evidence type="ECO:0000256" key="7">
    <source>
        <dbReference type="PIRSR" id="PIRSR000183-3"/>
    </source>
</evidence>
<comment type="caution">
    <text evidence="10">The sequence shown here is derived from an EMBL/GenBank/DDBJ whole genome shotgun (WGS) entry which is preliminary data.</text>
</comment>
<evidence type="ECO:0000256" key="2">
    <source>
        <dbReference type="ARBA" id="ARBA00005689"/>
    </source>
</evidence>
<dbReference type="Pfam" id="PF05222">
    <property type="entry name" value="AlaDh_PNT_N"/>
    <property type="match status" value="1"/>
</dbReference>
<dbReference type="AlphaFoldDB" id="A0A4R1BIX4"/>
<accession>A0A4R1BIX4</accession>
<evidence type="ECO:0000256" key="5">
    <source>
        <dbReference type="ARBA" id="ARBA00023027"/>
    </source>
</evidence>
<dbReference type="PANTHER" id="PTHR42795">
    <property type="entry name" value="ALANINE DEHYDROGENASE"/>
    <property type="match status" value="1"/>
</dbReference>
<dbReference type="InterPro" id="IPR036291">
    <property type="entry name" value="NAD(P)-bd_dom_sf"/>
</dbReference>
<evidence type="ECO:0000256" key="3">
    <source>
        <dbReference type="ARBA" id="ARBA00012897"/>
    </source>
</evidence>
<keyword evidence="7" id="KW-0547">Nucleotide-binding</keyword>
<dbReference type="EC" id="1.4.1.1" evidence="3 6"/>
<dbReference type="NCBIfam" id="TIGR00518">
    <property type="entry name" value="alaDH"/>
    <property type="match status" value="1"/>
</dbReference>
<comment type="pathway">
    <text evidence="1 6">Amino-acid degradation; L-alanine degradation via dehydrogenase pathway; NH(3) and pyruvate from L-alanine: step 1/1.</text>
</comment>
<dbReference type="SMART" id="SM01003">
    <property type="entry name" value="AlaDh_PNT_N"/>
    <property type="match status" value="1"/>
</dbReference>
<comment type="function">
    <text evidence="6">Catalyzes the reversible reductive amination of pyruvate to L-alanine.</text>
</comment>
<comment type="catalytic activity">
    <reaction evidence="6">
        <text>L-alanine + NAD(+) + H2O = pyruvate + NH4(+) + NADH + H(+)</text>
        <dbReference type="Rhea" id="RHEA:18405"/>
        <dbReference type="ChEBI" id="CHEBI:15361"/>
        <dbReference type="ChEBI" id="CHEBI:15377"/>
        <dbReference type="ChEBI" id="CHEBI:15378"/>
        <dbReference type="ChEBI" id="CHEBI:28938"/>
        <dbReference type="ChEBI" id="CHEBI:57540"/>
        <dbReference type="ChEBI" id="CHEBI:57945"/>
        <dbReference type="ChEBI" id="CHEBI:57972"/>
        <dbReference type="EC" id="1.4.1.1"/>
    </reaction>
</comment>
<dbReference type="EMBL" id="SKBU01000014">
    <property type="protein sequence ID" value="TCJ17253.1"/>
    <property type="molecule type" value="Genomic_DNA"/>
</dbReference>
<feature type="domain" description="Alanine dehydrogenase/pyridine nucleotide transhydrogenase N-terminal" evidence="9">
    <location>
        <begin position="4"/>
        <end position="137"/>
    </location>
</feature>
<dbReference type="PROSITE" id="PS00837">
    <property type="entry name" value="ALADH_PNT_2"/>
    <property type="match status" value="1"/>
</dbReference>
<dbReference type="InterPro" id="IPR008141">
    <property type="entry name" value="Ala_DH"/>
</dbReference>
<dbReference type="Proteomes" id="UP000295244">
    <property type="component" value="Unassembled WGS sequence"/>
</dbReference>
<evidence type="ECO:0000313" key="10">
    <source>
        <dbReference type="EMBL" id="TCJ17253.1"/>
    </source>
</evidence>
<dbReference type="RefSeq" id="WP_132690313.1">
    <property type="nucleotide sequence ID" value="NZ_SKBU01000014.1"/>
</dbReference>
<dbReference type="SUPFAM" id="SSF51735">
    <property type="entry name" value="NAD(P)-binding Rossmann-fold domains"/>
    <property type="match status" value="1"/>
</dbReference>
<feature type="binding site" evidence="7">
    <location>
        <position position="134"/>
    </location>
    <ligand>
        <name>NAD(+)</name>
        <dbReference type="ChEBI" id="CHEBI:57540"/>
    </ligand>
</feature>
<evidence type="ECO:0000256" key="4">
    <source>
        <dbReference type="ARBA" id="ARBA00023002"/>
    </source>
</evidence>
<reference evidence="10 11" key="1">
    <citation type="submission" date="2019-03" db="EMBL/GenBank/DDBJ databases">
        <title>Whole genome sequence of a novel Rubrobacter taiwanensis strain, isolated from Yellowstone National Park.</title>
        <authorList>
            <person name="Freed S."/>
            <person name="Ramaley R.F."/>
            <person name="Kyndt J.A."/>
        </authorList>
    </citation>
    <scope>NUCLEOTIDE SEQUENCE [LARGE SCALE GENOMIC DNA]</scope>
    <source>
        <strain evidence="10 11">Yellowstone</strain>
    </source>
</reference>
<feature type="binding site" evidence="7">
    <location>
        <begin position="267"/>
        <end position="270"/>
    </location>
    <ligand>
        <name>NAD(+)</name>
        <dbReference type="ChEBI" id="CHEBI:57540"/>
    </ligand>
</feature>